<dbReference type="EMBL" id="GBXM01005759">
    <property type="protein sequence ID" value="JAI02819.1"/>
    <property type="molecule type" value="Transcribed_RNA"/>
</dbReference>
<dbReference type="AlphaFoldDB" id="A0A0E9XM94"/>
<organism evidence="1">
    <name type="scientific">Anguilla anguilla</name>
    <name type="common">European freshwater eel</name>
    <name type="synonym">Muraena anguilla</name>
    <dbReference type="NCBI Taxonomy" id="7936"/>
    <lineage>
        <taxon>Eukaryota</taxon>
        <taxon>Metazoa</taxon>
        <taxon>Chordata</taxon>
        <taxon>Craniata</taxon>
        <taxon>Vertebrata</taxon>
        <taxon>Euteleostomi</taxon>
        <taxon>Actinopterygii</taxon>
        <taxon>Neopterygii</taxon>
        <taxon>Teleostei</taxon>
        <taxon>Anguilliformes</taxon>
        <taxon>Anguillidae</taxon>
        <taxon>Anguilla</taxon>
    </lineage>
</organism>
<sequence length="36" mass="4173">MLPKDCLLTYSKYVSVDVYTLLYCSITFSKKYSVSI</sequence>
<reference evidence="1" key="1">
    <citation type="submission" date="2014-11" db="EMBL/GenBank/DDBJ databases">
        <authorList>
            <person name="Amaro Gonzalez C."/>
        </authorList>
    </citation>
    <scope>NUCLEOTIDE SEQUENCE</scope>
</reference>
<name>A0A0E9XM94_ANGAN</name>
<reference evidence="1" key="2">
    <citation type="journal article" date="2015" name="Fish Shellfish Immunol.">
        <title>Early steps in the European eel (Anguilla anguilla)-Vibrio vulnificus interaction in the gills: Role of the RtxA13 toxin.</title>
        <authorList>
            <person name="Callol A."/>
            <person name="Pajuelo D."/>
            <person name="Ebbesson L."/>
            <person name="Teles M."/>
            <person name="MacKenzie S."/>
            <person name="Amaro C."/>
        </authorList>
    </citation>
    <scope>NUCLEOTIDE SEQUENCE</scope>
</reference>
<evidence type="ECO:0000313" key="1">
    <source>
        <dbReference type="EMBL" id="JAI02819.1"/>
    </source>
</evidence>
<protein>
    <submittedName>
        <fullName evidence="1">Uncharacterized protein</fullName>
    </submittedName>
</protein>
<accession>A0A0E9XM94</accession>
<proteinExistence type="predicted"/>